<dbReference type="Proteomes" id="UP000824120">
    <property type="component" value="Chromosome 2"/>
</dbReference>
<name>A0A9J6ATX6_SOLCO</name>
<accession>A0A9J6ATX6</accession>
<feature type="region of interest" description="Disordered" evidence="1">
    <location>
        <begin position="1"/>
        <end position="20"/>
    </location>
</feature>
<evidence type="ECO:0000256" key="1">
    <source>
        <dbReference type="SAM" id="MobiDB-lite"/>
    </source>
</evidence>
<protein>
    <submittedName>
        <fullName evidence="2">Uncharacterized protein</fullName>
    </submittedName>
</protein>
<dbReference type="AlphaFoldDB" id="A0A9J6ATX6"/>
<evidence type="ECO:0000313" key="2">
    <source>
        <dbReference type="EMBL" id="KAG5627992.1"/>
    </source>
</evidence>
<proteinExistence type="predicted"/>
<reference evidence="2 3" key="1">
    <citation type="submission" date="2020-09" db="EMBL/GenBank/DDBJ databases">
        <title>De no assembly of potato wild relative species, Solanum commersonii.</title>
        <authorList>
            <person name="Cho K."/>
        </authorList>
    </citation>
    <scope>NUCLEOTIDE SEQUENCE [LARGE SCALE GENOMIC DNA]</scope>
    <source>
        <strain evidence="2">LZ3.2</strain>
        <tissue evidence="2">Leaf</tissue>
    </source>
</reference>
<evidence type="ECO:0000313" key="3">
    <source>
        <dbReference type="Proteomes" id="UP000824120"/>
    </source>
</evidence>
<gene>
    <name evidence="2" type="ORF">H5410_013210</name>
</gene>
<comment type="caution">
    <text evidence="2">The sequence shown here is derived from an EMBL/GenBank/DDBJ whole genome shotgun (WGS) entry which is preliminary data.</text>
</comment>
<keyword evidence="3" id="KW-1185">Reference proteome</keyword>
<organism evidence="2 3">
    <name type="scientific">Solanum commersonii</name>
    <name type="common">Commerson's wild potato</name>
    <name type="synonym">Commerson's nightshade</name>
    <dbReference type="NCBI Taxonomy" id="4109"/>
    <lineage>
        <taxon>Eukaryota</taxon>
        <taxon>Viridiplantae</taxon>
        <taxon>Streptophyta</taxon>
        <taxon>Embryophyta</taxon>
        <taxon>Tracheophyta</taxon>
        <taxon>Spermatophyta</taxon>
        <taxon>Magnoliopsida</taxon>
        <taxon>eudicotyledons</taxon>
        <taxon>Gunneridae</taxon>
        <taxon>Pentapetalae</taxon>
        <taxon>asterids</taxon>
        <taxon>lamiids</taxon>
        <taxon>Solanales</taxon>
        <taxon>Solanaceae</taxon>
        <taxon>Solanoideae</taxon>
        <taxon>Solaneae</taxon>
        <taxon>Solanum</taxon>
    </lineage>
</organism>
<sequence>MAQLLQDRLPYSSHIQPNKADSHRDIVYRIRFYFYRKLNSKYENNAHKSAAGSGSYKKDILSFPASHEARCMLCIPLDEHMAEKPQTSPLTST</sequence>
<dbReference type="EMBL" id="JACXVP010000002">
    <property type="protein sequence ID" value="KAG5627992.1"/>
    <property type="molecule type" value="Genomic_DNA"/>
</dbReference>